<evidence type="ECO:0000256" key="1">
    <source>
        <dbReference type="ARBA" id="ARBA00000707"/>
    </source>
</evidence>
<evidence type="ECO:0000256" key="5">
    <source>
        <dbReference type="ARBA" id="ARBA00022801"/>
    </source>
</evidence>
<sequence length="1381" mass="154055">MLLLPSPPGSPREPGPTCPPASSACPPQPSGSRGHGDGDGGGIITRARSAECKKKLKDKSNHACKASGDKFITAEEVQCKWNQHGSYLNIQLVSSGAVRLKDLSVILSNRGCSVAFPGGFVWRCTFYGEIEASCSKVQCRERDRQLILNLQKKREHEDWPTLSSKNDAGGPKSSADLAFDASSARQSCLEDPGNLLVEQAAALWKEAGHVEKNQKPWRTADSLAAKWPSTTERDELPADEQPIAGKVLTGQTTIQDRNKMCLVRNYQPLPVHIKGSLKADISKEHVDEVGKPGGCVSVWSINKNWYKKSAEVMVVNVYLKQVQRDRFRVTFSPYHLTVVFQTRDERFLKQHENATPESRFQWTLELLHVIDPEQSSYTLRTSYLEISLRKKDGQRWKPTDEPFCKTPEESLPPRSPTEARKAAPAVGAAAGPVRGSATHHVLADLPEHCTSQSSESATACTAKPMCKVPPIMASSGGEGEEAEQVCVPGFTGLVNLGNTCFMNSVIQALSNTRELRDYLHDSAFKADINYSNVLGTGGRLAVSFAIILRTLWKGTHYAFSPSKLKEIVSNKASQFSGFSQHDAQEFLAFLLDGLHEDLNLAANTPTPQQYPEPHGSLSDQHMAERAWARHKAWNDSFIVHLFHGLYKSKLVCPVCGHVSITFDPFLYLPVPLPQRQRVLPVYFLPREPYRRPVKLSVRVRQVNAHGTDVIKFVAERMKVHPDNLKLVQVNKARFERFVQATTSLEQVGSSDMVFCCEVLSRELAGERVRVLPVKQRRKIPDKPVTHCANCQKTSPLHLRLRRCMNCYRVGYCNLNCQRNHWVEHKSQCQPEAIGLPFLVSIPESRLTFHRLAQIMEAYARYSVNVFQPPVQPGTAFLQDPEYSSPSPTSSEVSLPPPSPASCSRQSNAEQPRLETQLPSEIDKEGQGLQASRPQATTRGEQRESGWENAEWAEELDSPLFKPILRQSDYPQADELKTLRGEDGVELKRDIGGGCHVLGHRRMQERVAAAASLVEARVESSSPHARVEEKDGSGTKKPLRPEVVLCATAAVHGLQQQDKSWQGWTPQFSIKVIENNVEKTLNHRGDSLLDIPDGAQLAMDWNNDSKQQGHVMVLPRELDCDEELPTEEHASSRDIKDSVSMPTSLHHCLKLFTKPETLTPEEAWLCPQCEQPREALKQLMLWRLPPVLVVQLKRFSFCSSVWREKISNLVTFPIRGLDLSEFCVEAASGGAGGDAGGAAVYDLYAAINHYGGLIGGHYTAYARLPCARNSQCSDMGWRWFDDSTVTMVNESQVMSRHAYLLFYRRRDCPLAPYRRRPAEAPWTPAPARQDPAEEIIILDEEEEEEKNDDWPVTLNSQNTRASTAPCSTETFSSRSTTKNSAD</sequence>
<dbReference type="CDD" id="cd06463">
    <property type="entry name" value="p23_like"/>
    <property type="match status" value="1"/>
</dbReference>
<feature type="region of interest" description="Disordered" evidence="8">
    <location>
        <begin position="1338"/>
        <end position="1381"/>
    </location>
</feature>
<name>A0AAJ7U494_PETMA</name>
<keyword evidence="6" id="KW-0862">Zinc</keyword>
<dbReference type="RefSeq" id="XP_032828376.1">
    <property type="nucleotide sequence ID" value="XM_032972485.1"/>
</dbReference>
<dbReference type="PROSITE" id="PS51203">
    <property type="entry name" value="CS"/>
    <property type="match status" value="2"/>
</dbReference>
<dbReference type="Pfam" id="PF00443">
    <property type="entry name" value="UCH"/>
    <property type="match status" value="1"/>
</dbReference>
<dbReference type="Gene3D" id="2.60.40.790">
    <property type="match status" value="2"/>
</dbReference>
<feature type="domain" description="MYND-type" evidence="10">
    <location>
        <begin position="787"/>
        <end position="828"/>
    </location>
</feature>
<dbReference type="SUPFAM" id="SSF144232">
    <property type="entry name" value="HIT/MYND zinc finger-like"/>
    <property type="match status" value="1"/>
</dbReference>
<evidence type="ECO:0000259" key="11">
    <source>
        <dbReference type="PROSITE" id="PS51203"/>
    </source>
</evidence>
<dbReference type="PROSITE" id="PS50865">
    <property type="entry name" value="ZF_MYND_2"/>
    <property type="match status" value="1"/>
</dbReference>
<keyword evidence="5" id="KW-0378">Hydrolase</keyword>
<evidence type="ECO:0000256" key="7">
    <source>
        <dbReference type="PROSITE-ProRule" id="PRU00134"/>
    </source>
</evidence>
<feature type="domain" description="CS" evidence="11">
    <location>
        <begin position="298"/>
        <end position="401"/>
    </location>
</feature>
<evidence type="ECO:0000313" key="13">
    <source>
        <dbReference type="RefSeq" id="XP_032828376.1"/>
    </source>
</evidence>
<feature type="compositionally biased region" description="Pro residues" evidence="8">
    <location>
        <begin position="1"/>
        <end position="19"/>
    </location>
</feature>
<dbReference type="Gene3D" id="3.90.70.10">
    <property type="entry name" value="Cysteine proteinases"/>
    <property type="match status" value="2"/>
</dbReference>
<dbReference type="PROSITE" id="PS50235">
    <property type="entry name" value="USP_3"/>
    <property type="match status" value="1"/>
</dbReference>
<dbReference type="InterPro" id="IPR050185">
    <property type="entry name" value="Ub_carboxyl-term_hydrolase"/>
</dbReference>
<dbReference type="Gene3D" id="6.10.140.2220">
    <property type="match status" value="1"/>
</dbReference>
<keyword evidence="12" id="KW-1185">Reference proteome</keyword>
<dbReference type="Proteomes" id="UP001318040">
    <property type="component" value="Chromosome 48"/>
</dbReference>
<evidence type="ECO:0000259" key="10">
    <source>
        <dbReference type="PROSITE" id="PS50865"/>
    </source>
</evidence>
<dbReference type="GO" id="GO:0008270">
    <property type="term" value="F:zinc ion binding"/>
    <property type="evidence" value="ECO:0007669"/>
    <property type="project" value="UniProtKB-KW"/>
</dbReference>
<feature type="domain" description="USP" evidence="9">
    <location>
        <begin position="491"/>
        <end position="1305"/>
    </location>
</feature>
<dbReference type="CDD" id="cd06466">
    <property type="entry name" value="p23_CS_SGT1_like"/>
    <property type="match status" value="1"/>
</dbReference>
<keyword evidence="3" id="KW-0479">Metal-binding</keyword>
<dbReference type="GO" id="GO:0004843">
    <property type="term" value="F:cysteine-type deubiquitinase activity"/>
    <property type="evidence" value="ECO:0007669"/>
    <property type="project" value="UniProtKB-EC"/>
</dbReference>
<dbReference type="SUPFAM" id="SSF54001">
    <property type="entry name" value="Cysteine proteinases"/>
    <property type="match status" value="1"/>
</dbReference>
<dbReference type="RefSeq" id="XP_032828377.1">
    <property type="nucleotide sequence ID" value="XM_032972486.1"/>
</dbReference>
<evidence type="ECO:0000256" key="4">
    <source>
        <dbReference type="ARBA" id="ARBA00022771"/>
    </source>
</evidence>
<dbReference type="PANTHER" id="PTHR21646">
    <property type="entry name" value="UBIQUITIN CARBOXYL-TERMINAL HYDROLASE"/>
    <property type="match status" value="1"/>
</dbReference>
<evidence type="ECO:0000256" key="2">
    <source>
        <dbReference type="ARBA" id="ARBA00012759"/>
    </source>
</evidence>
<evidence type="ECO:0000259" key="9">
    <source>
        <dbReference type="PROSITE" id="PS50235"/>
    </source>
</evidence>
<reference evidence="13 14" key="1">
    <citation type="submission" date="2025-04" db="UniProtKB">
        <authorList>
            <consortium name="RefSeq"/>
        </authorList>
    </citation>
    <scope>IDENTIFICATION</scope>
    <source>
        <tissue evidence="13 14">Sperm</tissue>
    </source>
</reference>
<dbReference type="CDD" id="cd02674">
    <property type="entry name" value="Peptidase_C19R"/>
    <property type="match status" value="1"/>
</dbReference>
<dbReference type="InterPro" id="IPR002893">
    <property type="entry name" value="Znf_MYND"/>
</dbReference>
<dbReference type="EC" id="3.4.19.12" evidence="2"/>
<feature type="domain" description="CS" evidence="11">
    <location>
        <begin position="74"/>
        <end position="163"/>
    </location>
</feature>
<feature type="compositionally biased region" description="Polar residues" evidence="8">
    <location>
        <begin position="928"/>
        <end position="938"/>
    </location>
</feature>
<evidence type="ECO:0000256" key="3">
    <source>
        <dbReference type="ARBA" id="ARBA00022723"/>
    </source>
</evidence>
<protein>
    <recommendedName>
        <fullName evidence="2">ubiquitinyl hydrolase 1</fullName>
        <ecNumber evidence="2">3.4.19.12</ecNumber>
    </recommendedName>
</protein>
<dbReference type="InterPro" id="IPR008978">
    <property type="entry name" value="HSP20-like_chaperone"/>
</dbReference>
<dbReference type="Pfam" id="PF04969">
    <property type="entry name" value="CS"/>
    <property type="match status" value="1"/>
</dbReference>
<dbReference type="InterPro" id="IPR038765">
    <property type="entry name" value="Papain-like_cys_pep_sf"/>
</dbReference>
<evidence type="ECO:0000313" key="12">
    <source>
        <dbReference type="Proteomes" id="UP001318040"/>
    </source>
</evidence>
<dbReference type="KEGG" id="pmrn:116952816"/>
<feature type="compositionally biased region" description="Low complexity" evidence="8">
    <location>
        <begin position="883"/>
        <end position="893"/>
    </location>
</feature>
<organism evidence="12 13">
    <name type="scientific">Petromyzon marinus</name>
    <name type="common">Sea lamprey</name>
    <dbReference type="NCBI Taxonomy" id="7757"/>
    <lineage>
        <taxon>Eukaryota</taxon>
        <taxon>Metazoa</taxon>
        <taxon>Chordata</taxon>
        <taxon>Craniata</taxon>
        <taxon>Vertebrata</taxon>
        <taxon>Cyclostomata</taxon>
        <taxon>Hyperoartia</taxon>
        <taxon>Petromyzontiformes</taxon>
        <taxon>Petromyzontidae</taxon>
        <taxon>Petromyzon</taxon>
    </lineage>
</organism>
<feature type="region of interest" description="Disordered" evidence="8">
    <location>
        <begin position="397"/>
        <end position="422"/>
    </location>
</feature>
<dbReference type="InterPro" id="IPR007052">
    <property type="entry name" value="CS_dom"/>
</dbReference>
<dbReference type="SUPFAM" id="SSF49764">
    <property type="entry name" value="HSP20-like chaperones"/>
    <property type="match status" value="2"/>
</dbReference>
<dbReference type="GO" id="GO:0016579">
    <property type="term" value="P:protein deubiquitination"/>
    <property type="evidence" value="ECO:0007669"/>
    <property type="project" value="InterPro"/>
</dbReference>
<dbReference type="PROSITE" id="PS00972">
    <property type="entry name" value="USP_1"/>
    <property type="match status" value="1"/>
</dbReference>
<evidence type="ECO:0000313" key="14">
    <source>
        <dbReference type="RefSeq" id="XP_032828377.1"/>
    </source>
</evidence>
<feature type="compositionally biased region" description="Basic and acidic residues" evidence="8">
    <location>
        <begin position="397"/>
        <end position="408"/>
    </location>
</feature>
<dbReference type="InterPro" id="IPR028889">
    <property type="entry name" value="USP"/>
</dbReference>
<feature type="region of interest" description="Disordered" evidence="8">
    <location>
        <begin position="1"/>
        <end position="44"/>
    </location>
</feature>
<evidence type="ECO:0000256" key="8">
    <source>
        <dbReference type="SAM" id="MobiDB-lite"/>
    </source>
</evidence>
<keyword evidence="4 7" id="KW-0863">Zinc-finger</keyword>
<evidence type="ECO:0000256" key="6">
    <source>
        <dbReference type="ARBA" id="ARBA00022833"/>
    </source>
</evidence>
<comment type="catalytic activity">
    <reaction evidence="1">
        <text>Thiol-dependent hydrolysis of ester, thioester, amide, peptide and isopeptide bonds formed by the C-terminal Gly of ubiquitin (a 76-residue protein attached to proteins as an intracellular targeting signal).</text>
        <dbReference type="EC" id="3.4.19.12"/>
    </reaction>
</comment>
<feature type="region of interest" description="Disordered" evidence="8">
    <location>
        <begin position="874"/>
        <end position="948"/>
    </location>
</feature>
<feature type="compositionally biased region" description="Polar residues" evidence="8">
    <location>
        <begin position="1352"/>
        <end position="1381"/>
    </location>
</feature>
<dbReference type="PANTHER" id="PTHR21646:SF74">
    <property type="entry name" value="UBIQUITIN CARBOXYL-TERMINAL HYDROLASE 19"/>
    <property type="match status" value="1"/>
</dbReference>
<dbReference type="InterPro" id="IPR018200">
    <property type="entry name" value="USP_CS"/>
</dbReference>
<gene>
    <name evidence="13 14" type="primary">LOC116952816</name>
</gene>
<dbReference type="InterPro" id="IPR001394">
    <property type="entry name" value="Peptidase_C19_UCH"/>
</dbReference>
<accession>A0AAJ7U494</accession>
<dbReference type="Pfam" id="PF01753">
    <property type="entry name" value="zf-MYND"/>
    <property type="match status" value="1"/>
</dbReference>
<proteinExistence type="predicted"/>